<feature type="non-terminal residue" evidence="2">
    <location>
        <position position="1"/>
    </location>
</feature>
<comment type="caution">
    <text evidence="2">The sequence shown here is derived from an EMBL/GenBank/DDBJ whole genome shotgun (WGS) entry which is preliminary data.</text>
</comment>
<dbReference type="Proteomes" id="UP000326759">
    <property type="component" value="Unassembled WGS sequence"/>
</dbReference>
<dbReference type="AlphaFoldDB" id="A0A5N5TAP3"/>
<accession>A0A5N5TAP3</accession>
<keyword evidence="1" id="KW-0472">Membrane</keyword>
<reference evidence="2 3" key="1">
    <citation type="journal article" date="2019" name="PLoS Biol.">
        <title>Sex chromosomes control vertical transmission of feminizing Wolbachia symbionts in an isopod.</title>
        <authorList>
            <person name="Becking T."/>
            <person name="Chebbi M.A."/>
            <person name="Giraud I."/>
            <person name="Moumen B."/>
            <person name="Laverre T."/>
            <person name="Caubet Y."/>
            <person name="Peccoud J."/>
            <person name="Gilbert C."/>
            <person name="Cordaux R."/>
        </authorList>
    </citation>
    <scope>NUCLEOTIDE SEQUENCE [LARGE SCALE GENOMIC DNA]</scope>
    <source>
        <strain evidence="2">ANa2</strain>
        <tissue evidence="2">Whole body excluding digestive tract and cuticle</tissue>
    </source>
</reference>
<sequence length="89" mass="10630">KKYVLVVWSFLLVFGCIAIFHQFSLAYLRTFGENTDFYKLCTMTLETTRTSIRKTNHTFQTNVKWIRDSMKVKGGKKLILWKRDEKCKK</sequence>
<evidence type="ECO:0000256" key="1">
    <source>
        <dbReference type="SAM" id="Phobius"/>
    </source>
</evidence>
<keyword evidence="1" id="KW-1133">Transmembrane helix</keyword>
<gene>
    <name evidence="2" type="ORF">Anas_00651</name>
</gene>
<proteinExistence type="predicted"/>
<keyword evidence="1" id="KW-0812">Transmembrane</keyword>
<protein>
    <submittedName>
        <fullName evidence="2">Uncharacterized protein</fullName>
    </submittedName>
</protein>
<feature type="transmembrane region" description="Helical" evidence="1">
    <location>
        <begin position="6"/>
        <end position="28"/>
    </location>
</feature>
<name>A0A5N5TAP3_9CRUS</name>
<keyword evidence="3" id="KW-1185">Reference proteome</keyword>
<evidence type="ECO:0000313" key="3">
    <source>
        <dbReference type="Proteomes" id="UP000326759"/>
    </source>
</evidence>
<organism evidence="2 3">
    <name type="scientific">Armadillidium nasatum</name>
    <dbReference type="NCBI Taxonomy" id="96803"/>
    <lineage>
        <taxon>Eukaryota</taxon>
        <taxon>Metazoa</taxon>
        <taxon>Ecdysozoa</taxon>
        <taxon>Arthropoda</taxon>
        <taxon>Crustacea</taxon>
        <taxon>Multicrustacea</taxon>
        <taxon>Malacostraca</taxon>
        <taxon>Eumalacostraca</taxon>
        <taxon>Peracarida</taxon>
        <taxon>Isopoda</taxon>
        <taxon>Oniscidea</taxon>
        <taxon>Crinocheta</taxon>
        <taxon>Armadillidiidae</taxon>
        <taxon>Armadillidium</taxon>
    </lineage>
</organism>
<dbReference type="EMBL" id="SEYY01004557">
    <property type="protein sequence ID" value="KAB7503724.1"/>
    <property type="molecule type" value="Genomic_DNA"/>
</dbReference>
<evidence type="ECO:0000313" key="2">
    <source>
        <dbReference type="EMBL" id="KAB7503724.1"/>
    </source>
</evidence>